<dbReference type="Pfam" id="PF00059">
    <property type="entry name" value="Lectin_C"/>
    <property type="match status" value="2"/>
</dbReference>
<reference evidence="4" key="1">
    <citation type="submission" date="2025-08" db="UniProtKB">
        <authorList>
            <consortium name="Ensembl"/>
        </authorList>
    </citation>
    <scope>IDENTIFICATION</scope>
</reference>
<dbReference type="InterPro" id="IPR016186">
    <property type="entry name" value="C-type_lectin-like/link_sf"/>
</dbReference>
<gene>
    <name evidence="4" type="primary">LOC102075706</name>
</gene>
<dbReference type="SUPFAM" id="SSF56436">
    <property type="entry name" value="C-type lectin-like"/>
    <property type="match status" value="2"/>
</dbReference>
<sequence>MASSFLCLLFISLSTADGFMTYRLSRCDFNSTELKDIQFTDSYYYNMIEIIRFDSNVGKFVGFTDFGVKTAETWNNIPARLASMRAQKGTYCKPNIDVRYHKLTSKSVKSCWIHCFLQMKEKSFSCDRATMQWSLFLLLLMGQCVFITCQLYEYHFIKEQMSWDEARAYCRENYTDLAKVFDLTDMRRLQDSAQSQTEAWIGLYSEPGRDNRRWHWSLPGEEYTENKTCWGTGEPNDRPYPENCVRKKDKWADAPCTHTFPFICYDETMKDNKTFHLIGEMKTWTQAQSYCRQHHTDLASGLDQIYSEEFKELLNSKASKVNLWIGLFRDTWRWSDGSNFSFRYWDMDSFNDGLNNRTCATTLLERSGRWSSAGCDQRKPFFCYDVKLDQTSGLICS</sequence>
<evidence type="ECO:0000313" key="5">
    <source>
        <dbReference type="Proteomes" id="UP000005207"/>
    </source>
</evidence>
<feature type="domain" description="C-type lectin" evidence="3">
    <location>
        <begin position="270"/>
        <end position="384"/>
    </location>
</feature>
<evidence type="ECO:0000313" key="4">
    <source>
        <dbReference type="Ensembl" id="ENSONIP00000074294.1"/>
    </source>
</evidence>
<name>A0A669EN87_ORENI</name>
<dbReference type="SMART" id="SM00921">
    <property type="entry name" value="MHC_II_beta"/>
    <property type="match status" value="1"/>
</dbReference>
<dbReference type="FunCoup" id="A0A669EN87">
    <property type="interactions" value="52"/>
</dbReference>
<dbReference type="InterPro" id="IPR016187">
    <property type="entry name" value="CTDL_fold"/>
</dbReference>
<dbReference type="InterPro" id="IPR000353">
    <property type="entry name" value="MHC_II_b_N"/>
</dbReference>
<dbReference type="Proteomes" id="UP000005207">
    <property type="component" value="Unplaced"/>
</dbReference>
<feature type="chain" id="PRO_5025382403" description="C-type lectin domain-containing protein" evidence="2">
    <location>
        <begin position="17"/>
        <end position="397"/>
    </location>
</feature>
<dbReference type="Pfam" id="PF00969">
    <property type="entry name" value="MHC_II_beta"/>
    <property type="match status" value="1"/>
</dbReference>
<evidence type="ECO:0000256" key="2">
    <source>
        <dbReference type="SAM" id="SignalP"/>
    </source>
</evidence>
<dbReference type="Ensembl" id="ENSONIT00000053730.1">
    <property type="protein sequence ID" value="ENSONIP00000074294.1"/>
    <property type="gene ID" value="ENSONIG00000033653.1"/>
</dbReference>
<dbReference type="Gene3D" id="3.10.100.10">
    <property type="entry name" value="Mannose-Binding Protein A, subunit A"/>
    <property type="match status" value="2"/>
</dbReference>
<keyword evidence="1" id="KW-0325">Glycoprotein</keyword>
<keyword evidence="5" id="KW-1185">Reference proteome</keyword>
<dbReference type="PANTHER" id="PTHR45784">
    <property type="entry name" value="C-TYPE LECTIN DOMAIN FAMILY 20 MEMBER A-RELATED"/>
    <property type="match status" value="1"/>
</dbReference>
<dbReference type="InterPro" id="IPR001304">
    <property type="entry name" value="C-type_lectin-like"/>
</dbReference>
<evidence type="ECO:0000256" key="1">
    <source>
        <dbReference type="ARBA" id="ARBA00023180"/>
    </source>
</evidence>
<dbReference type="Gene3D" id="3.10.320.10">
    <property type="entry name" value="Class II Histocompatibility Antigen, M Beta Chain, Chain B, domain 1"/>
    <property type="match status" value="1"/>
</dbReference>
<dbReference type="GeneTree" id="ENSGT01100000263473"/>
<feature type="domain" description="C-type lectin" evidence="3">
    <location>
        <begin position="154"/>
        <end position="265"/>
    </location>
</feature>
<dbReference type="PANTHER" id="PTHR45784:SF3">
    <property type="entry name" value="C-TYPE LECTIN DOMAIN FAMILY 4 MEMBER K-LIKE-RELATED"/>
    <property type="match status" value="1"/>
</dbReference>
<dbReference type="GO" id="GO:0006955">
    <property type="term" value="P:immune response"/>
    <property type="evidence" value="ECO:0007669"/>
    <property type="project" value="InterPro"/>
</dbReference>
<keyword evidence="2" id="KW-0732">Signal</keyword>
<dbReference type="InterPro" id="IPR011162">
    <property type="entry name" value="MHC_I/II-like_Ag-recog"/>
</dbReference>
<dbReference type="SMART" id="SM00034">
    <property type="entry name" value="CLECT"/>
    <property type="match status" value="2"/>
</dbReference>
<dbReference type="SUPFAM" id="SSF54452">
    <property type="entry name" value="MHC antigen-recognition domain"/>
    <property type="match status" value="1"/>
</dbReference>
<dbReference type="InParanoid" id="A0A669EN87"/>
<proteinExistence type="predicted"/>
<evidence type="ECO:0000259" key="3">
    <source>
        <dbReference type="PROSITE" id="PS50041"/>
    </source>
</evidence>
<protein>
    <recommendedName>
        <fullName evidence="3">C-type lectin domain-containing protein</fullName>
    </recommendedName>
</protein>
<dbReference type="GO" id="GO:0019882">
    <property type="term" value="P:antigen processing and presentation"/>
    <property type="evidence" value="ECO:0007669"/>
    <property type="project" value="InterPro"/>
</dbReference>
<accession>A0A669EN87</accession>
<dbReference type="AlphaFoldDB" id="A0A669EN87"/>
<dbReference type="GO" id="GO:0042613">
    <property type="term" value="C:MHC class II protein complex"/>
    <property type="evidence" value="ECO:0007669"/>
    <property type="project" value="InterPro"/>
</dbReference>
<reference evidence="4" key="2">
    <citation type="submission" date="2025-09" db="UniProtKB">
        <authorList>
            <consortium name="Ensembl"/>
        </authorList>
    </citation>
    <scope>IDENTIFICATION</scope>
</reference>
<dbReference type="InterPro" id="IPR014745">
    <property type="entry name" value="MHC_II_a/b_N"/>
</dbReference>
<organism evidence="4 5">
    <name type="scientific">Oreochromis niloticus</name>
    <name type="common">Nile tilapia</name>
    <name type="synonym">Tilapia nilotica</name>
    <dbReference type="NCBI Taxonomy" id="8128"/>
    <lineage>
        <taxon>Eukaryota</taxon>
        <taxon>Metazoa</taxon>
        <taxon>Chordata</taxon>
        <taxon>Craniata</taxon>
        <taxon>Vertebrata</taxon>
        <taxon>Euteleostomi</taxon>
        <taxon>Actinopterygii</taxon>
        <taxon>Neopterygii</taxon>
        <taxon>Teleostei</taxon>
        <taxon>Neoteleostei</taxon>
        <taxon>Acanthomorphata</taxon>
        <taxon>Ovalentaria</taxon>
        <taxon>Cichlomorphae</taxon>
        <taxon>Cichliformes</taxon>
        <taxon>Cichlidae</taxon>
        <taxon>African cichlids</taxon>
        <taxon>Pseudocrenilabrinae</taxon>
        <taxon>Oreochromini</taxon>
        <taxon>Oreochromis</taxon>
    </lineage>
</organism>
<feature type="signal peptide" evidence="2">
    <location>
        <begin position="1"/>
        <end position="16"/>
    </location>
</feature>
<dbReference type="PROSITE" id="PS50041">
    <property type="entry name" value="C_TYPE_LECTIN_2"/>
    <property type="match status" value="2"/>
</dbReference>